<accession>A0A381J4I6</accession>
<keyword evidence="3" id="KW-1185">Reference proteome</keyword>
<evidence type="ECO:0000256" key="1">
    <source>
        <dbReference type="SAM" id="Phobius"/>
    </source>
</evidence>
<dbReference type="OrthoDB" id="9916440at2"/>
<evidence type="ECO:0000313" key="2">
    <source>
        <dbReference type="EMBL" id="SUY45493.1"/>
    </source>
</evidence>
<name>A0A381J4I6_9CLOT</name>
<sequence>MIKKLIIIIASLSMVLIGLITFNDYRADSTNSNNKDVLTEPNLSHLNNEKSINNDFNVKSIILYTKGNLKEISKEDYSELLKLTELKNSQIKGQVKTLISEDNLNSYKNSNSILEILFNEDQILKYTELEIISEIPYTRILYPLNDAFNIGINNNMILIENKDSNFPASQVLQSKENSQKLLNLLKINK</sequence>
<keyword evidence="1" id="KW-0472">Membrane</keyword>
<feature type="transmembrane region" description="Helical" evidence="1">
    <location>
        <begin position="6"/>
        <end position="25"/>
    </location>
</feature>
<protein>
    <submittedName>
        <fullName evidence="2">Uncharacterized protein</fullName>
    </submittedName>
</protein>
<dbReference type="RefSeq" id="WP_115640158.1">
    <property type="nucleotide sequence ID" value="NZ_UFWZ01000001.1"/>
</dbReference>
<organism evidence="2 3">
    <name type="scientific">Clostridium putrefaciens</name>
    <dbReference type="NCBI Taxonomy" id="99675"/>
    <lineage>
        <taxon>Bacteria</taxon>
        <taxon>Bacillati</taxon>
        <taxon>Bacillota</taxon>
        <taxon>Clostridia</taxon>
        <taxon>Eubacteriales</taxon>
        <taxon>Clostridiaceae</taxon>
        <taxon>Clostridium</taxon>
    </lineage>
</organism>
<proteinExistence type="predicted"/>
<evidence type="ECO:0000313" key="3">
    <source>
        <dbReference type="Proteomes" id="UP000254664"/>
    </source>
</evidence>
<keyword evidence="1" id="KW-1133">Transmembrane helix</keyword>
<gene>
    <name evidence="2" type="ORF">NCTC9836_00302</name>
</gene>
<dbReference type="AlphaFoldDB" id="A0A381J4I6"/>
<reference evidence="2 3" key="1">
    <citation type="submission" date="2018-06" db="EMBL/GenBank/DDBJ databases">
        <authorList>
            <consortium name="Pathogen Informatics"/>
            <person name="Doyle S."/>
        </authorList>
    </citation>
    <scope>NUCLEOTIDE SEQUENCE [LARGE SCALE GENOMIC DNA]</scope>
    <source>
        <strain evidence="2 3">NCTC9836</strain>
    </source>
</reference>
<dbReference type="EMBL" id="UFWZ01000001">
    <property type="protein sequence ID" value="SUY45493.1"/>
    <property type="molecule type" value="Genomic_DNA"/>
</dbReference>
<dbReference type="Proteomes" id="UP000254664">
    <property type="component" value="Unassembled WGS sequence"/>
</dbReference>
<keyword evidence="1" id="KW-0812">Transmembrane</keyword>